<gene>
    <name evidence="1" type="ORF">F443_07085</name>
</gene>
<name>V9FDU5_PHYNI</name>
<dbReference type="Proteomes" id="UP000018721">
    <property type="component" value="Unassembled WGS sequence"/>
</dbReference>
<comment type="caution">
    <text evidence="1">The sequence shown here is derived from an EMBL/GenBank/DDBJ whole genome shotgun (WGS) entry which is preliminary data.</text>
</comment>
<sequence>MRTHRLVDEMKLCVSDLRNRSQTHTTSLRTNALLGFPALSFIGLGF</sequence>
<organism evidence="1 2">
    <name type="scientific">Phytophthora nicotianae P1569</name>
    <dbReference type="NCBI Taxonomy" id="1317065"/>
    <lineage>
        <taxon>Eukaryota</taxon>
        <taxon>Sar</taxon>
        <taxon>Stramenopiles</taxon>
        <taxon>Oomycota</taxon>
        <taxon>Peronosporomycetes</taxon>
        <taxon>Peronosporales</taxon>
        <taxon>Peronosporaceae</taxon>
        <taxon>Phytophthora</taxon>
    </lineage>
</organism>
<dbReference type="AlphaFoldDB" id="V9FDU5"/>
<evidence type="ECO:0000313" key="1">
    <source>
        <dbReference type="EMBL" id="ETI48943.1"/>
    </source>
</evidence>
<reference evidence="1 2" key="1">
    <citation type="submission" date="2013-11" db="EMBL/GenBank/DDBJ databases">
        <title>The Genome Sequence of Phytophthora parasitica P1569.</title>
        <authorList>
            <consortium name="The Broad Institute Genomics Platform"/>
            <person name="Russ C."/>
            <person name="Tyler B."/>
            <person name="Panabieres F."/>
            <person name="Shan W."/>
            <person name="Tripathy S."/>
            <person name="Grunwald N."/>
            <person name="Machado M."/>
            <person name="Johnson C.S."/>
            <person name="Arredondo F."/>
            <person name="Hong C."/>
            <person name="Coffey M."/>
            <person name="Young S.K."/>
            <person name="Zeng Q."/>
            <person name="Gargeya S."/>
            <person name="Fitzgerald M."/>
            <person name="Abouelleil A."/>
            <person name="Alvarado L."/>
            <person name="Chapman S.B."/>
            <person name="Gainer-Dewar J."/>
            <person name="Goldberg J."/>
            <person name="Griggs A."/>
            <person name="Gujja S."/>
            <person name="Hansen M."/>
            <person name="Howarth C."/>
            <person name="Imamovic A."/>
            <person name="Ireland A."/>
            <person name="Larimer J."/>
            <person name="McCowan C."/>
            <person name="Murphy C."/>
            <person name="Pearson M."/>
            <person name="Poon T.W."/>
            <person name="Priest M."/>
            <person name="Roberts A."/>
            <person name="Saif S."/>
            <person name="Shea T."/>
            <person name="Sykes S."/>
            <person name="Wortman J."/>
            <person name="Nusbaum C."/>
            <person name="Birren B."/>
        </authorList>
    </citation>
    <scope>NUCLEOTIDE SEQUENCE [LARGE SCALE GENOMIC DNA]</scope>
    <source>
        <strain evidence="1 2">P1569</strain>
    </source>
</reference>
<evidence type="ECO:0000313" key="2">
    <source>
        <dbReference type="Proteomes" id="UP000018721"/>
    </source>
</evidence>
<accession>V9FDU5</accession>
<proteinExistence type="predicted"/>
<dbReference type="EMBL" id="ANIZ01001165">
    <property type="protein sequence ID" value="ETI48943.1"/>
    <property type="molecule type" value="Genomic_DNA"/>
</dbReference>
<dbReference type="HOGENOM" id="CLU_3192530_0_0_1"/>
<keyword evidence="2" id="KW-1185">Reference proteome</keyword>
<protein>
    <submittedName>
        <fullName evidence="1">Uncharacterized protein</fullName>
    </submittedName>
</protein>